<comment type="caution">
    <text evidence="2">The sequence shown here is derived from an EMBL/GenBank/DDBJ whole genome shotgun (WGS) entry which is preliminary data.</text>
</comment>
<feature type="domain" description="Mg296 protein" evidence="1">
    <location>
        <begin position="3"/>
        <end position="120"/>
    </location>
</feature>
<evidence type="ECO:0000313" key="3">
    <source>
        <dbReference type="Proteomes" id="UP001216384"/>
    </source>
</evidence>
<reference evidence="2" key="1">
    <citation type="submission" date="2021-11" db="EMBL/GenBank/DDBJ databases">
        <title>Description of Mycoplasma bradburyaesp. nov.from sea birds: a tribute to a great mycoplasmologist.</title>
        <authorList>
            <person name="Ramirez A.S."/>
            <person name="Poveda C."/>
            <person name="Suarez-Perez A."/>
            <person name="Rosales R.S."/>
            <person name="Dijkman R."/>
            <person name="Feberwee A."/>
            <person name="Spergser J."/>
            <person name="Szostak M.P."/>
            <person name="Ressel L."/>
            <person name="Calabuig P."/>
            <person name="Catania S."/>
            <person name="Gobbo F."/>
            <person name="Timofte D."/>
            <person name="Poveda J.B."/>
        </authorList>
    </citation>
    <scope>NUCLEOTIDE SEQUENCE</scope>
    <source>
        <strain evidence="2">T264</strain>
    </source>
</reference>
<dbReference type="RefSeq" id="WP_255045745.1">
    <property type="nucleotide sequence ID" value="NZ_CP101415.1"/>
</dbReference>
<dbReference type="Proteomes" id="UP001216384">
    <property type="component" value="Unassembled WGS sequence"/>
</dbReference>
<dbReference type="Gene3D" id="1.20.120.510">
    <property type="entry name" value="mg296 homolog like"/>
    <property type="match status" value="1"/>
</dbReference>
<evidence type="ECO:0000313" key="2">
    <source>
        <dbReference type="EMBL" id="MDC4183040.1"/>
    </source>
</evidence>
<accession>A0AAW6HRS3</accession>
<protein>
    <submittedName>
        <fullName evidence="2">MG296/MPN423 family protein</fullName>
    </submittedName>
</protein>
<sequence length="122" mass="14770">MQNLKTYIEKLKDLLSNIDLEKLINNYNKIMDKSMYTRIMYDDDEYAEIDFFEKQIEGEIEFIKTKLIQEVDEYIQDILKTKFSDKKKLALLHDHFYNLTQAIALTKNISFKRLNKLLNEEY</sequence>
<dbReference type="InterPro" id="IPR036340">
    <property type="entry name" value="MG296-like_sf"/>
</dbReference>
<dbReference type="InterPro" id="IPR019097">
    <property type="entry name" value="Mg296_protein"/>
</dbReference>
<dbReference type="SUPFAM" id="SSF158715">
    <property type="entry name" value="MG296-like"/>
    <property type="match status" value="1"/>
</dbReference>
<organism evidence="2 3">
    <name type="scientific">Mycoplasma bradburyae</name>
    <dbReference type="NCBI Taxonomy" id="2963128"/>
    <lineage>
        <taxon>Bacteria</taxon>
        <taxon>Bacillati</taxon>
        <taxon>Mycoplasmatota</taxon>
        <taxon>Mollicutes</taxon>
        <taxon>Mycoplasmataceae</taxon>
        <taxon>Mycoplasma</taxon>
    </lineage>
</organism>
<name>A0AAW6HRS3_9MOLU</name>
<evidence type="ECO:0000259" key="1">
    <source>
        <dbReference type="Pfam" id="PF09644"/>
    </source>
</evidence>
<dbReference type="Pfam" id="PF09644">
    <property type="entry name" value="Mg296"/>
    <property type="match status" value="1"/>
</dbReference>
<dbReference type="EMBL" id="JAJHZP010000001">
    <property type="protein sequence ID" value="MDC4183040.1"/>
    <property type="molecule type" value="Genomic_DNA"/>
</dbReference>
<proteinExistence type="predicted"/>
<gene>
    <name evidence="2" type="ORF">LNO71_00070</name>
</gene>
<dbReference type="AlphaFoldDB" id="A0AAW6HRS3"/>
<dbReference type="InterPro" id="IPR027371">
    <property type="entry name" value="Mg296-like_C"/>
</dbReference>